<keyword evidence="13" id="KW-1185">Reference proteome</keyword>
<dbReference type="CDD" id="cd00830">
    <property type="entry name" value="KAS_III"/>
    <property type="match status" value="1"/>
</dbReference>
<name>A0A7X5UU42_9PSEU</name>
<dbReference type="EMBL" id="JAAOYM010000001">
    <property type="protein sequence ID" value="NIJ14282.1"/>
    <property type="molecule type" value="Genomic_DNA"/>
</dbReference>
<dbReference type="GO" id="GO:0006633">
    <property type="term" value="P:fatty acid biosynthetic process"/>
    <property type="evidence" value="ECO:0007669"/>
    <property type="project" value="UniProtKB-KW"/>
</dbReference>
<evidence type="ECO:0000256" key="2">
    <source>
        <dbReference type="ARBA" id="ARBA00008642"/>
    </source>
</evidence>
<dbReference type="GO" id="GO:0044550">
    <property type="term" value="P:secondary metabolite biosynthetic process"/>
    <property type="evidence" value="ECO:0007669"/>
    <property type="project" value="TreeGrafter"/>
</dbReference>
<dbReference type="PANTHER" id="PTHR34069:SF2">
    <property type="entry name" value="BETA-KETOACYL-[ACYL-CARRIER-PROTEIN] SYNTHASE III"/>
    <property type="match status" value="1"/>
</dbReference>
<dbReference type="InterPro" id="IPR013747">
    <property type="entry name" value="ACP_syn_III_C"/>
</dbReference>
<evidence type="ECO:0000313" key="13">
    <source>
        <dbReference type="Proteomes" id="UP000545493"/>
    </source>
</evidence>
<evidence type="ECO:0000256" key="7">
    <source>
        <dbReference type="ARBA" id="ARBA00023098"/>
    </source>
</evidence>
<comment type="pathway">
    <text evidence="1">Lipid metabolism.</text>
</comment>
<dbReference type="Pfam" id="PF08541">
    <property type="entry name" value="ACP_syn_III_C"/>
    <property type="match status" value="1"/>
</dbReference>
<proteinExistence type="inferred from homology"/>
<evidence type="ECO:0000256" key="6">
    <source>
        <dbReference type="ARBA" id="ARBA00022832"/>
    </source>
</evidence>
<keyword evidence="8" id="KW-0275">Fatty acid biosynthesis</keyword>
<dbReference type="InterPro" id="IPR004655">
    <property type="entry name" value="FabH"/>
</dbReference>
<dbReference type="PANTHER" id="PTHR34069">
    <property type="entry name" value="3-OXOACYL-[ACYL-CARRIER-PROTEIN] SYNTHASE 3"/>
    <property type="match status" value="1"/>
</dbReference>
<dbReference type="InterPro" id="IPR013751">
    <property type="entry name" value="ACP_syn_III_N"/>
</dbReference>
<evidence type="ECO:0000259" key="10">
    <source>
        <dbReference type="Pfam" id="PF08541"/>
    </source>
</evidence>
<gene>
    <name evidence="12" type="ORF">FHU38_004626</name>
</gene>
<feature type="domain" description="Beta-ketoacyl-[acyl-carrier-protein] synthase III N-terminal" evidence="11">
    <location>
        <begin position="102"/>
        <end position="181"/>
    </location>
</feature>
<dbReference type="GO" id="GO:0004315">
    <property type="term" value="F:3-oxoacyl-[acyl-carrier-protein] synthase activity"/>
    <property type="evidence" value="ECO:0007669"/>
    <property type="project" value="InterPro"/>
</dbReference>
<comment type="similarity">
    <text evidence="2">Belongs to the thiolase-like superfamily. FabH family.</text>
</comment>
<evidence type="ECO:0000259" key="11">
    <source>
        <dbReference type="Pfam" id="PF08545"/>
    </source>
</evidence>
<keyword evidence="9 12" id="KW-0012">Acyltransferase</keyword>
<keyword evidence="6" id="KW-0276">Fatty acid metabolism</keyword>
<dbReference type="InterPro" id="IPR016039">
    <property type="entry name" value="Thiolase-like"/>
</dbReference>
<dbReference type="GO" id="GO:0033818">
    <property type="term" value="F:beta-ketoacyl-acyl-carrier-protein synthase III activity"/>
    <property type="evidence" value="ECO:0007669"/>
    <property type="project" value="UniProtKB-EC"/>
</dbReference>
<dbReference type="EC" id="2.3.1.180" evidence="12"/>
<evidence type="ECO:0000256" key="5">
    <source>
        <dbReference type="ARBA" id="ARBA00022679"/>
    </source>
</evidence>
<comment type="caution">
    <text evidence="12">The sequence shown here is derived from an EMBL/GenBank/DDBJ whole genome shotgun (WGS) entry which is preliminary data.</text>
</comment>
<dbReference type="RefSeq" id="WP_167175090.1">
    <property type="nucleotide sequence ID" value="NZ_JAAOYM010000001.1"/>
</dbReference>
<evidence type="ECO:0000256" key="1">
    <source>
        <dbReference type="ARBA" id="ARBA00005189"/>
    </source>
</evidence>
<dbReference type="SUPFAM" id="SSF53901">
    <property type="entry name" value="Thiolase-like"/>
    <property type="match status" value="1"/>
</dbReference>
<keyword evidence="3" id="KW-0963">Cytoplasm</keyword>
<dbReference type="NCBIfam" id="NF006829">
    <property type="entry name" value="PRK09352.1"/>
    <property type="match status" value="1"/>
</dbReference>
<dbReference type="Gene3D" id="3.40.47.10">
    <property type="match status" value="1"/>
</dbReference>
<dbReference type="Pfam" id="PF08545">
    <property type="entry name" value="ACP_syn_III"/>
    <property type="match status" value="1"/>
</dbReference>
<evidence type="ECO:0000256" key="9">
    <source>
        <dbReference type="ARBA" id="ARBA00023315"/>
    </source>
</evidence>
<feature type="domain" description="Beta-ketoacyl-[acyl-carrier-protein] synthase III C-terminal" evidence="10">
    <location>
        <begin position="235"/>
        <end position="322"/>
    </location>
</feature>
<dbReference type="NCBIfam" id="TIGR00747">
    <property type="entry name" value="fabH"/>
    <property type="match status" value="1"/>
</dbReference>
<dbReference type="Proteomes" id="UP000545493">
    <property type="component" value="Unassembled WGS sequence"/>
</dbReference>
<keyword evidence="4" id="KW-0444">Lipid biosynthesis</keyword>
<organism evidence="12 13">
    <name type="scientific">Saccharomonospora amisosensis</name>
    <dbReference type="NCBI Taxonomy" id="1128677"/>
    <lineage>
        <taxon>Bacteria</taxon>
        <taxon>Bacillati</taxon>
        <taxon>Actinomycetota</taxon>
        <taxon>Actinomycetes</taxon>
        <taxon>Pseudonocardiales</taxon>
        <taxon>Pseudonocardiaceae</taxon>
        <taxon>Saccharomonospora</taxon>
    </lineage>
</organism>
<evidence type="ECO:0000256" key="8">
    <source>
        <dbReference type="ARBA" id="ARBA00023160"/>
    </source>
</evidence>
<evidence type="ECO:0000256" key="3">
    <source>
        <dbReference type="ARBA" id="ARBA00022490"/>
    </source>
</evidence>
<evidence type="ECO:0000313" key="12">
    <source>
        <dbReference type="EMBL" id="NIJ14282.1"/>
    </source>
</evidence>
<dbReference type="AlphaFoldDB" id="A0A7X5UU42"/>
<sequence>MPAIGITSTSAYTPPTVVANRDLERTLNTSDEWIRARTGIRTRRWSVDESTSGMAAKAASGALRGGTAPNLIVVATSSPDHIQPPTACLVQRALGLPGVPAFDVGAVCSGFVYALASAAALAAAHPDLAPALVVGSERYSRILDPEDRTATVFFGDGAGAVMLGRVPDGYGVLGTRLTAHGELSDVVGIEAGGTTTPLSPQAIANREHYFHMHGPQVWDYATETLPSLIKEALYATGLDESDVDLVITHQANLRLIEEVLRRCGIAKDRTETTVESFGNTAAASIPITLHQAVERGRLKDGDIVLLAGVGGGMTAGVVVVRWYSA</sequence>
<accession>A0A7X5UU42</accession>
<evidence type="ECO:0000256" key="4">
    <source>
        <dbReference type="ARBA" id="ARBA00022516"/>
    </source>
</evidence>
<keyword evidence="5 12" id="KW-0808">Transferase</keyword>
<keyword evidence="7" id="KW-0443">Lipid metabolism</keyword>
<reference evidence="12 13" key="1">
    <citation type="submission" date="2020-03" db="EMBL/GenBank/DDBJ databases">
        <title>Sequencing the genomes of 1000 actinobacteria strains.</title>
        <authorList>
            <person name="Klenk H.-P."/>
        </authorList>
    </citation>
    <scope>NUCLEOTIDE SEQUENCE [LARGE SCALE GENOMIC DNA]</scope>
    <source>
        <strain evidence="12 13">DSM 45685</strain>
    </source>
</reference>
<protein>
    <submittedName>
        <fullName evidence="12">3-oxoacyl-[acyl-carrier-protein] synthase-3</fullName>
        <ecNumber evidence="12">2.3.1.180</ecNumber>
    </submittedName>
</protein>